<protein>
    <submittedName>
        <fullName evidence="1">Uncharacterized protein</fullName>
    </submittedName>
</protein>
<organism evidence="1 2">
    <name type="scientific">Mameliella alba</name>
    <dbReference type="NCBI Taxonomy" id="561184"/>
    <lineage>
        <taxon>Bacteria</taxon>
        <taxon>Pseudomonadati</taxon>
        <taxon>Pseudomonadota</taxon>
        <taxon>Alphaproteobacteria</taxon>
        <taxon>Rhodobacterales</taxon>
        <taxon>Roseobacteraceae</taxon>
        <taxon>Mameliella</taxon>
    </lineage>
</organism>
<proteinExistence type="predicted"/>
<dbReference type="Proteomes" id="UP000030960">
    <property type="component" value="Unassembled WGS sequence"/>
</dbReference>
<gene>
    <name evidence="1" type="ORF">OA50_04797</name>
</gene>
<reference evidence="1 2" key="1">
    <citation type="submission" date="2014-10" db="EMBL/GenBank/DDBJ databases">
        <title>Genome sequence of Ponticoccus sp. strain UMTAT08 isolated from clonal culture of toxic dinoflagellate Alexandrium tamiyavanichii.</title>
        <authorList>
            <person name="Gan H.Y."/>
            <person name="Muhd D.-D."/>
            <person name="Mohd Noor M.E."/>
            <person name="Yeong Y.S."/>
            <person name="Usup G."/>
        </authorList>
    </citation>
    <scope>NUCLEOTIDE SEQUENCE [LARGE SCALE GENOMIC DNA]</scope>
    <source>
        <strain evidence="1 2">UMTAT08</strain>
    </source>
</reference>
<keyword evidence="2" id="KW-1185">Reference proteome</keyword>
<name>A0A0B3RV06_9RHOB</name>
<dbReference type="EMBL" id="JSUQ01000024">
    <property type="protein sequence ID" value="KHQ50578.1"/>
    <property type="molecule type" value="Genomic_DNA"/>
</dbReference>
<accession>A0A0B3RV06</accession>
<sequence length="57" mass="6233">MTAPRPLSERALREAAQVARQEGVAITVERGPDGAWVYKLAPQQPHENTNPADLIDP</sequence>
<dbReference type="AlphaFoldDB" id="A0A0B3RV06"/>
<evidence type="ECO:0000313" key="2">
    <source>
        <dbReference type="Proteomes" id="UP000030960"/>
    </source>
</evidence>
<comment type="caution">
    <text evidence="1">The sequence shown here is derived from an EMBL/GenBank/DDBJ whole genome shotgun (WGS) entry which is preliminary data.</text>
</comment>
<evidence type="ECO:0000313" key="1">
    <source>
        <dbReference type="EMBL" id="KHQ50578.1"/>
    </source>
</evidence>